<keyword evidence="7 9" id="KW-0472">Membrane</keyword>
<name>A0A858R3G9_9PROT</name>
<evidence type="ECO:0000256" key="2">
    <source>
        <dbReference type="ARBA" id="ARBA00006464"/>
    </source>
</evidence>
<dbReference type="EMBL" id="CP051775">
    <property type="protein sequence ID" value="QJE71950.1"/>
    <property type="molecule type" value="Genomic_DNA"/>
</dbReference>
<dbReference type="Pfam" id="PF02397">
    <property type="entry name" value="Bac_transf"/>
    <property type="match status" value="1"/>
</dbReference>
<keyword evidence="8" id="KW-0270">Exopolysaccharide synthesis</keyword>
<sequence length="456" mass="49625">MAFDTDVRAALAGRAGTSIRNSTLLWLGDAASALLAALLAGVVAYALSDNVARGLDSPDQIELFLRRLVHYAVFVAGVMVWLAVQGHYSRRIPWATEVKQILIAIAFAGLLDGFSQYAFKAQFSRLWLGINWVVLACMLVAVRHTVKSALIAAGSWQVPTLMVGNGPVARAAEDALASERLLGYAVVGRVDLTPDMDDPRAATNRLWQAYRSSGARFVVMAPEAEEIPRSNPLLGELTGRRVPFAIIPSIGGMSVLGLRSDYFFSHDVVLLTGQDNLAEPLTRGMKRAIDIAGSAALLLLLGPFLLATLAYLRLQGAPAFVAHRRVGMGGKPFSLLKFRTWQPGRAGGGDPFLRFLRHSSLDELPQLINVLRGEMSLVGPRPIVETEQGLYGEQIGNYLAVRPGITGIWQVSGREDTSYTRRVQLDAWYVRNWSLWHDVTIIAKTLRLLVGNSAGG</sequence>
<reference evidence="11" key="1">
    <citation type="submission" date="2020-04" db="EMBL/GenBank/DDBJ databases">
        <title>A desert anoxygenic phototrophic bacterium fixes CO2 using RubisCO under aerobic conditions.</title>
        <authorList>
            <person name="Tang K."/>
        </authorList>
    </citation>
    <scope>NUCLEOTIDE SEQUENCE [LARGE SCALE GENOMIC DNA]</scope>
    <source>
        <strain evidence="11">MIMtkB3</strain>
    </source>
</reference>
<evidence type="ECO:0000256" key="5">
    <source>
        <dbReference type="ARBA" id="ARBA00022692"/>
    </source>
</evidence>
<dbReference type="PANTHER" id="PTHR30576:SF4">
    <property type="entry name" value="UNDECAPRENYL-PHOSPHATE GALACTOSE PHOSPHOTRANSFERASE"/>
    <property type="match status" value="1"/>
</dbReference>
<evidence type="ECO:0000313" key="11">
    <source>
        <dbReference type="EMBL" id="QJE71950.1"/>
    </source>
</evidence>
<evidence type="ECO:0000256" key="8">
    <source>
        <dbReference type="ARBA" id="ARBA00023169"/>
    </source>
</evidence>
<keyword evidence="12" id="KW-1185">Reference proteome</keyword>
<proteinExistence type="inferred from homology"/>
<keyword evidence="3" id="KW-1003">Cell membrane</keyword>
<evidence type="ECO:0000256" key="7">
    <source>
        <dbReference type="ARBA" id="ARBA00023136"/>
    </source>
</evidence>
<evidence type="ECO:0000259" key="10">
    <source>
        <dbReference type="Pfam" id="PF02397"/>
    </source>
</evidence>
<protein>
    <recommendedName>
        <fullName evidence="10">Bacterial sugar transferase domain-containing protein</fullName>
    </recommendedName>
</protein>
<feature type="transmembrane region" description="Helical" evidence="9">
    <location>
        <begin position="101"/>
        <end position="119"/>
    </location>
</feature>
<feature type="transmembrane region" description="Helical" evidence="9">
    <location>
        <begin position="291"/>
        <end position="312"/>
    </location>
</feature>
<keyword evidence="6 9" id="KW-1133">Transmembrane helix</keyword>
<accession>A0A858R3G9</accession>
<feature type="transmembrane region" description="Helical" evidence="9">
    <location>
        <begin position="125"/>
        <end position="142"/>
    </location>
</feature>
<dbReference type="GO" id="GO:0016780">
    <property type="term" value="F:phosphotransferase activity, for other substituted phosphate groups"/>
    <property type="evidence" value="ECO:0007669"/>
    <property type="project" value="TreeGrafter"/>
</dbReference>
<feature type="transmembrane region" description="Helical" evidence="9">
    <location>
        <begin position="24"/>
        <end position="48"/>
    </location>
</feature>
<dbReference type="GO" id="GO:0000271">
    <property type="term" value="P:polysaccharide biosynthetic process"/>
    <property type="evidence" value="ECO:0007669"/>
    <property type="project" value="UniProtKB-KW"/>
</dbReference>
<keyword evidence="5 9" id="KW-0812">Transmembrane</keyword>
<feature type="transmembrane region" description="Helical" evidence="9">
    <location>
        <begin position="68"/>
        <end position="89"/>
    </location>
</feature>
<comment type="subcellular location">
    <subcellularLocation>
        <location evidence="1">Cell membrane</location>
    </subcellularLocation>
</comment>
<comment type="similarity">
    <text evidence="2">Belongs to the bacterial sugar transferase family.</text>
</comment>
<dbReference type="PANTHER" id="PTHR30576">
    <property type="entry name" value="COLANIC BIOSYNTHESIS UDP-GLUCOSE LIPID CARRIER TRANSFERASE"/>
    <property type="match status" value="1"/>
</dbReference>
<evidence type="ECO:0000256" key="3">
    <source>
        <dbReference type="ARBA" id="ARBA00022475"/>
    </source>
</evidence>
<feature type="domain" description="Bacterial sugar transferase" evidence="10">
    <location>
        <begin position="286"/>
        <end position="449"/>
    </location>
</feature>
<dbReference type="AlphaFoldDB" id="A0A858R3G9"/>
<keyword evidence="4" id="KW-0808">Transferase</keyword>
<dbReference type="Pfam" id="PF13727">
    <property type="entry name" value="CoA_binding_3"/>
    <property type="match status" value="1"/>
</dbReference>
<evidence type="ECO:0000256" key="1">
    <source>
        <dbReference type="ARBA" id="ARBA00004236"/>
    </source>
</evidence>
<dbReference type="KEGG" id="acru:HHL28_01455"/>
<evidence type="ECO:0000256" key="9">
    <source>
        <dbReference type="SAM" id="Phobius"/>
    </source>
</evidence>
<evidence type="ECO:0000256" key="4">
    <source>
        <dbReference type="ARBA" id="ARBA00022679"/>
    </source>
</evidence>
<organism evidence="11 12">
    <name type="scientific">Aerophototrophica crusticola</name>
    <dbReference type="NCBI Taxonomy" id="1709002"/>
    <lineage>
        <taxon>Bacteria</taxon>
        <taxon>Pseudomonadati</taxon>
        <taxon>Pseudomonadota</taxon>
        <taxon>Alphaproteobacteria</taxon>
        <taxon>Rhodospirillales</taxon>
        <taxon>Rhodospirillaceae</taxon>
        <taxon>Aerophototrophica</taxon>
    </lineage>
</organism>
<dbReference type="Proteomes" id="UP000501891">
    <property type="component" value="Chromosome"/>
</dbReference>
<dbReference type="GO" id="GO:0005886">
    <property type="term" value="C:plasma membrane"/>
    <property type="evidence" value="ECO:0007669"/>
    <property type="project" value="UniProtKB-SubCell"/>
</dbReference>
<gene>
    <name evidence="11" type="ORF">HHL28_01455</name>
</gene>
<evidence type="ECO:0000256" key="6">
    <source>
        <dbReference type="ARBA" id="ARBA00022989"/>
    </source>
</evidence>
<dbReference type="InterPro" id="IPR003362">
    <property type="entry name" value="Bact_transf"/>
</dbReference>
<evidence type="ECO:0000313" key="12">
    <source>
        <dbReference type="Proteomes" id="UP000501891"/>
    </source>
</evidence>